<accession>A0A380NIS8</accession>
<evidence type="ECO:0000256" key="1">
    <source>
        <dbReference type="SAM" id="SignalP"/>
    </source>
</evidence>
<sequence length="199" mass="21926">MKKAFKVFAVVASLGILGTLQLDITNVEPVNSSAVQAATNNGVTQNKSKMKSALANMKGKYDNAPKGRPYGKFLPKEDLMVVGISRGASFADIQQSLGKPTAIEYSGGYIVSVAYGGIYFYPFLHSEEIQTIEITNRDATTARGVAVGDSLEKVYSLYGRPDLVQENKWFYGVFKYYTDYIVGIRFIHDDNVVTRIVIL</sequence>
<keyword evidence="3" id="KW-1185">Reference proteome</keyword>
<name>A0A380NIS8_9FIRM</name>
<organism evidence="2 3">
    <name type="scientific">Veillonella criceti</name>
    <dbReference type="NCBI Taxonomy" id="103891"/>
    <lineage>
        <taxon>Bacteria</taxon>
        <taxon>Bacillati</taxon>
        <taxon>Bacillota</taxon>
        <taxon>Negativicutes</taxon>
        <taxon>Veillonellales</taxon>
        <taxon>Veillonellaceae</taxon>
        <taxon>Veillonella</taxon>
    </lineage>
</organism>
<protein>
    <submittedName>
        <fullName evidence="2">Uncharacterized protein</fullName>
    </submittedName>
</protein>
<dbReference type="RefSeq" id="WP_115309837.1">
    <property type="nucleotide sequence ID" value="NZ_UHIO01000001.1"/>
</dbReference>
<reference evidence="2 3" key="1">
    <citation type="submission" date="2018-06" db="EMBL/GenBank/DDBJ databases">
        <authorList>
            <consortium name="Pathogen Informatics"/>
            <person name="Doyle S."/>
        </authorList>
    </citation>
    <scope>NUCLEOTIDE SEQUENCE [LARGE SCALE GENOMIC DNA]</scope>
    <source>
        <strain evidence="2 3">NCTC12020</strain>
    </source>
</reference>
<dbReference type="EMBL" id="UHIO01000001">
    <property type="protein sequence ID" value="SUP41544.1"/>
    <property type="molecule type" value="Genomic_DNA"/>
</dbReference>
<dbReference type="Proteomes" id="UP000255367">
    <property type="component" value="Unassembled WGS sequence"/>
</dbReference>
<feature type="chain" id="PRO_5038664154" evidence="1">
    <location>
        <begin position="23"/>
        <end position="199"/>
    </location>
</feature>
<gene>
    <name evidence="2" type="ORF">NCTC12020_00600</name>
</gene>
<evidence type="ECO:0000313" key="3">
    <source>
        <dbReference type="Proteomes" id="UP000255367"/>
    </source>
</evidence>
<feature type="signal peptide" evidence="1">
    <location>
        <begin position="1"/>
        <end position="22"/>
    </location>
</feature>
<evidence type="ECO:0000313" key="2">
    <source>
        <dbReference type="EMBL" id="SUP41544.1"/>
    </source>
</evidence>
<dbReference type="OrthoDB" id="1631529at2"/>
<dbReference type="AlphaFoldDB" id="A0A380NIS8"/>
<proteinExistence type="predicted"/>
<keyword evidence="1" id="KW-0732">Signal</keyword>